<evidence type="ECO:0000256" key="1">
    <source>
        <dbReference type="ARBA" id="ARBA00010062"/>
    </source>
</evidence>
<evidence type="ECO:0000313" key="6">
    <source>
        <dbReference type="EMBL" id="SEI96647.1"/>
    </source>
</evidence>
<name>A0A1H6V4B9_9BACT</name>
<dbReference type="RefSeq" id="WP_090335763.1">
    <property type="nucleotide sequence ID" value="NZ_FNXY01000004.1"/>
</dbReference>
<evidence type="ECO:0000313" key="7">
    <source>
        <dbReference type="Proteomes" id="UP000199532"/>
    </source>
</evidence>
<dbReference type="Pfam" id="PF13525">
    <property type="entry name" value="YfiO"/>
    <property type="match status" value="1"/>
</dbReference>
<dbReference type="InterPro" id="IPR028082">
    <property type="entry name" value="Peripla_BP_I"/>
</dbReference>
<sequence>MRIFVLLMLFIYAGLNNISFAQTPAQNETKYKAAVSDIKKGAYNIAIEKLAPLTSTSIQTPYSPYAHYYYGLAAYNLKRYRESKQMLLQLISRYPAWNKINDVYYLLGANHLATEQYKEGLGFLQRIKDSSYNKDVQGLKQHYFGEVKDLAKLKEIQKQFPEDRDIAIELIQFIDRSPTSTKTDALQAEQLVSQFKVSSKEKNSTIADGPQKSIPKTAGQWDKGYLNVSVMLPFRLDEFNTSKRRTNQFAYDYYLGLVQAQKQLETEGIKINLVAYDVTNEAKSINGIVGNPEFQQSDLVIGPLYPNTFDVAAGYVSSADMFMLNPLSTDASLLNRGENMYLAHPSIQFQTQKAAEWMKTVAPGPAVAIYYGNNAKDSVMAFSYANEIKTRGGRIIEMLKIISDREWLENKMSQFATSKPSHVALFASDGSSGVNVLEILNARAMTTVPVLANSASFNMQQSRLGKYGSRLFLIETDYVDREKEKVREFQKSYWAETNTFPSSYSYQGYDQLLFFGRMLAKYKDGLKRGLEMRKYDDDYLLSGFDFTKSRENQISPLLKYSGTKWVPVR</sequence>
<accession>A0A1H6V4B9</accession>
<feature type="chain" id="PRO_5011754472" evidence="3">
    <location>
        <begin position="22"/>
        <end position="569"/>
    </location>
</feature>
<evidence type="ECO:0000256" key="3">
    <source>
        <dbReference type="SAM" id="SignalP"/>
    </source>
</evidence>
<keyword evidence="7" id="KW-1185">Reference proteome</keyword>
<feature type="domain" description="Leucine-binding protein" evidence="4">
    <location>
        <begin position="267"/>
        <end position="525"/>
    </location>
</feature>
<dbReference type="SUPFAM" id="SSF48452">
    <property type="entry name" value="TPR-like"/>
    <property type="match status" value="1"/>
</dbReference>
<keyword evidence="2 3" id="KW-0732">Signal</keyword>
<dbReference type="AlphaFoldDB" id="A0A1H6V4B9"/>
<dbReference type="Pfam" id="PF13458">
    <property type="entry name" value="Peripla_BP_6"/>
    <property type="match status" value="1"/>
</dbReference>
<comment type="similarity">
    <text evidence="1">Belongs to the leucine-binding protein family.</text>
</comment>
<dbReference type="InterPro" id="IPR039565">
    <property type="entry name" value="BamD-like"/>
</dbReference>
<dbReference type="Gene3D" id="3.40.50.2300">
    <property type="match status" value="2"/>
</dbReference>
<feature type="signal peptide" evidence="3">
    <location>
        <begin position="1"/>
        <end position="21"/>
    </location>
</feature>
<dbReference type="InterPro" id="IPR028081">
    <property type="entry name" value="Leu-bd"/>
</dbReference>
<feature type="domain" description="Outer membrane lipoprotein BamD-like" evidence="5">
    <location>
        <begin position="27"/>
        <end position="140"/>
    </location>
</feature>
<evidence type="ECO:0000256" key="2">
    <source>
        <dbReference type="ARBA" id="ARBA00022729"/>
    </source>
</evidence>
<proteinExistence type="inferred from homology"/>
<dbReference type="SUPFAM" id="SSF53822">
    <property type="entry name" value="Periplasmic binding protein-like I"/>
    <property type="match status" value="1"/>
</dbReference>
<dbReference type="STRING" id="408657.SAMN04487995_2785"/>
<protein>
    <submittedName>
        <fullName evidence="6">Amino acid/amide ABC transporter substrate-binding protein, HAAT family</fullName>
    </submittedName>
</protein>
<dbReference type="OrthoDB" id="1490998at2"/>
<evidence type="ECO:0000259" key="4">
    <source>
        <dbReference type="Pfam" id="PF13458"/>
    </source>
</evidence>
<dbReference type="Gene3D" id="1.25.40.10">
    <property type="entry name" value="Tetratricopeptide repeat domain"/>
    <property type="match status" value="1"/>
</dbReference>
<dbReference type="Proteomes" id="UP000199532">
    <property type="component" value="Unassembled WGS sequence"/>
</dbReference>
<organism evidence="6 7">
    <name type="scientific">Dyadobacter koreensis</name>
    <dbReference type="NCBI Taxonomy" id="408657"/>
    <lineage>
        <taxon>Bacteria</taxon>
        <taxon>Pseudomonadati</taxon>
        <taxon>Bacteroidota</taxon>
        <taxon>Cytophagia</taxon>
        <taxon>Cytophagales</taxon>
        <taxon>Spirosomataceae</taxon>
        <taxon>Dyadobacter</taxon>
    </lineage>
</organism>
<dbReference type="EMBL" id="FNXY01000004">
    <property type="protein sequence ID" value="SEI96647.1"/>
    <property type="molecule type" value="Genomic_DNA"/>
</dbReference>
<gene>
    <name evidence="6" type="ORF">SAMN04487995_2785</name>
</gene>
<reference evidence="6 7" key="1">
    <citation type="submission" date="2016-10" db="EMBL/GenBank/DDBJ databases">
        <authorList>
            <person name="de Groot N.N."/>
        </authorList>
    </citation>
    <scope>NUCLEOTIDE SEQUENCE [LARGE SCALE GENOMIC DNA]</scope>
    <source>
        <strain evidence="6 7">DSM 19938</strain>
    </source>
</reference>
<dbReference type="CDD" id="cd06268">
    <property type="entry name" value="PBP1_ABC_transporter_LIVBP-like"/>
    <property type="match status" value="1"/>
</dbReference>
<evidence type="ECO:0000259" key="5">
    <source>
        <dbReference type="Pfam" id="PF13525"/>
    </source>
</evidence>
<dbReference type="InterPro" id="IPR011990">
    <property type="entry name" value="TPR-like_helical_dom_sf"/>
</dbReference>